<comment type="function">
    <text evidence="5 6">This protein is located at the 30S-50S ribosomal subunit interface and may play a role in the structure and function of the aminoacyl-tRNA binding site.</text>
</comment>
<evidence type="ECO:0000256" key="4">
    <source>
        <dbReference type="ARBA" id="ARBA00035171"/>
    </source>
</evidence>
<dbReference type="FunFam" id="2.30.30.790:FF:000001">
    <property type="entry name" value="50S ribosomal protein L19"/>
    <property type="match status" value="1"/>
</dbReference>
<dbReference type="GO" id="GO:0022625">
    <property type="term" value="C:cytosolic large ribosomal subunit"/>
    <property type="evidence" value="ECO:0007669"/>
    <property type="project" value="TreeGrafter"/>
</dbReference>
<evidence type="ECO:0000256" key="1">
    <source>
        <dbReference type="ARBA" id="ARBA00005781"/>
    </source>
</evidence>
<evidence type="ECO:0000256" key="3">
    <source>
        <dbReference type="ARBA" id="ARBA00023274"/>
    </source>
</evidence>
<evidence type="ECO:0000256" key="5">
    <source>
        <dbReference type="HAMAP-Rule" id="MF_00402"/>
    </source>
</evidence>
<sequence length="123" mass="14022">MVDVIRSLEAEYLKENVPAFGPGDTVRVHVKVVEGDRERIQPFEGVVIRRRSGGINENFTVRRIASHGIGVERTFPIHSPRIDKIDVLRHGKVRRAKLYYLRGLTGKAARIKERRRPAGSTLR</sequence>
<dbReference type="Pfam" id="PF01245">
    <property type="entry name" value="Ribosomal_L19"/>
    <property type="match status" value="1"/>
</dbReference>
<proteinExistence type="inferred from homology"/>
<dbReference type="AlphaFoldDB" id="I4EGJ6"/>
<dbReference type="InterPro" id="IPR008991">
    <property type="entry name" value="Translation_prot_SH3-like_sf"/>
</dbReference>
<dbReference type="InterPro" id="IPR038657">
    <property type="entry name" value="Ribosomal_bL19_sf"/>
</dbReference>
<gene>
    <name evidence="5 7" type="primary">rplS</name>
    <name evidence="7" type="ORF">NITHO_2740002</name>
</gene>
<dbReference type="InterPro" id="IPR001857">
    <property type="entry name" value="Ribosomal_bL19"/>
</dbReference>
<dbReference type="PIRSF" id="PIRSF002191">
    <property type="entry name" value="Ribosomal_L19"/>
    <property type="match status" value="1"/>
</dbReference>
<evidence type="ECO:0000313" key="7">
    <source>
        <dbReference type="EMBL" id="CCF83808.1"/>
    </source>
</evidence>
<keyword evidence="3 5" id="KW-0687">Ribonucleoprotein</keyword>
<evidence type="ECO:0000256" key="6">
    <source>
        <dbReference type="RuleBase" id="RU000559"/>
    </source>
</evidence>
<dbReference type="Proteomes" id="UP000004221">
    <property type="component" value="Unassembled WGS sequence"/>
</dbReference>
<dbReference type="InterPro" id="IPR018257">
    <property type="entry name" value="Ribosomal_bL19_CS"/>
</dbReference>
<evidence type="ECO:0000256" key="2">
    <source>
        <dbReference type="ARBA" id="ARBA00022980"/>
    </source>
</evidence>
<dbReference type="SUPFAM" id="SSF50104">
    <property type="entry name" value="Translation proteins SH3-like domain"/>
    <property type="match status" value="1"/>
</dbReference>
<dbReference type="PANTHER" id="PTHR15680:SF9">
    <property type="entry name" value="LARGE RIBOSOMAL SUBUNIT PROTEIN BL19M"/>
    <property type="match status" value="1"/>
</dbReference>
<protein>
    <recommendedName>
        <fullName evidence="4 5">Large ribosomal subunit protein bL19</fullName>
    </recommendedName>
</protein>
<dbReference type="OrthoDB" id="9803541at2"/>
<dbReference type="PROSITE" id="PS01015">
    <property type="entry name" value="RIBOSOMAL_L19"/>
    <property type="match status" value="1"/>
</dbReference>
<dbReference type="HAMAP" id="MF_00402">
    <property type="entry name" value="Ribosomal_bL19"/>
    <property type="match status" value="1"/>
</dbReference>
<keyword evidence="8" id="KW-1185">Reference proteome</keyword>
<dbReference type="GO" id="GO:0006412">
    <property type="term" value="P:translation"/>
    <property type="evidence" value="ECO:0007669"/>
    <property type="project" value="UniProtKB-UniRule"/>
</dbReference>
<comment type="similarity">
    <text evidence="1 5 6">Belongs to the bacterial ribosomal protein bL19 family.</text>
</comment>
<dbReference type="PRINTS" id="PR00061">
    <property type="entry name" value="RIBOSOMALL19"/>
</dbReference>
<name>I4EGJ6_9BACT</name>
<evidence type="ECO:0000313" key="8">
    <source>
        <dbReference type="Proteomes" id="UP000004221"/>
    </source>
</evidence>
<dbReference type="GO" id="GO:0003735">
    <property type="term" value="F:structural constituent of ribosome"/>
    <property type="evidence" value="ECO:0007669"/>
    <property type="project" value="InterPro"/>
</dbReference>
<dbReference type="EMBL" id="CAGS01000195">
    <property type="protein sequence ID" value="CCF83808.1"/>
    <property type="molecule type" value="Genomic_DNA"/>
</dbReference>
<dbReference type="PANTHER" id="PTHR15680">
    <property type="entry name" value="RIBOSOMAL PROTEIN L19"/>
    <property type="match status" value="1"/>
</dbReference>
<organism evidence="7 8">
    <name type="scientific">Nitrolancea hollandica Lb</name>
    <dbReference type="NCBI Taxonomy" id="1129897"/>
    <lineage>
        <taxon>Bacteria</taxon>
        <taxon>Pseudomonadati</taxon>
        <taxon>Thermomicrobiota</taxon>
        <taxon>Thermomicrobia</taxon>
        <taxon>Sphaerobacterales</taxon>
        <taxon>Sphaerobacterineae</taxon>
        <taxon>Sphaerobacteraceae</taxon>
        <taxon>Nitrolancea</taxon>
    </lineage>
</organism>
<dbReference type="Gene3D" id="2.30.30.790">
    <property type="match status" value="1"/>
</dbReference>
<keyword evidence="2 5" id="KW-0689">Ribosomal protein</keyword>
<comment type="caution">
    <text evidence="7">The sequence shown here is derived from an EMBL/GenBank/DDBJ whole genome shotgun (WGS) entry which is preliminary data.</text>
</comment>
<dbReference type="RefSeq" id="WP_008477440.1">
    <property type="nucleotide sequence ID" value="NZ_CAGS01000195.1"/>
</dbReference>
<reference evidence="7 8" key="1">
    <citation type="journal article" date="2012" name="ISME J.">
        <title>Nitrification expanded: discovery, physiology and genomics of a nitrite-oxidizing bacterium from the phylum Chloroflexi.</title>
        <authorList>
            <person name="Sorokin D.Y."/>
            <person name="Lucker S."/>
            <person name="Vejmelkova D."/>
            <person name="Kostrikina N.A."/>
            <person name="Kleerebezem R."/>
            <person name="Rijpstra W.I."/>
            <person name="Damste J.S."/>
            <person name="Le Paslier D."/>
            <person name="Muyzer G."/>
            <person name="Wagner M."/>
            <person name="van Loosdrecht M.C."/>
            <person name="Daims H."/>
        </authorList>
    </citation>
    <scope>NUCLEOTIDE SEQUENCE [LARGE SCALE GENOMIC DNA]</scope>
    <source>
        <strain evidence="8">none</strain>
    </source>
</reference>
<accession>I4EGJ6</accession>
<dbReference type="NCBIfam" id="TIGR01024">
    <property type="entry name" value="rplS_bact"/>
    <property type="match status" value="1"/>
</dbReference>